<proteinExistence type="predicted"/>
<protein>
    <submittedName>
        <fullName evidence="1">Fucose-specific lectin</fullName>
    </submittedName>
</protein>
<name>A0A6A6TV56_9PEZI</name>
<reference evidence="1" key="1">
    <citation type="journal article" date="2020" name="Stud. Mycol.">
        <title>101 Dothideomycetes genomes: a test case for predicting lifestyles and emergence of pathogens.</title>
        <authorList>
            <person name="Haridas S."/>
            <person name="Albert R."/>
            <person name="Binder M."/>
            <person name="Bloem J."/>
            <person name="Labutti K."/>
            <person name="Salamov A."/>
            <person name="Andreopoulos B."/>
            <person name="Baker S."/>
            <person name="Barry K."/>
            <person name="Bills G."/>
            <person name="Bluhm B."/>
            <person name="Cannon C."/>
            <person name="Castanera R."/>
            <person name="Culley D."/>
            <person name="Daum C."/>
            <person name="Ezra D."/>
            <person name="Gonzalez J."/>
            <person name="Henrissat B."/>
            <person name="Kuo A."/>
            <person name="Liang C."/>
            <person name="Lipzen A."/>
            <person name="Lutzoni F."/>
            <person name="Magnuson J."/>
            <person name="Mondo S."/>
            <person name="Nolan M."/>
            <person name="Ohm R."/>
            <person name="Pangilinan J."/>
            <person name="Park H.-J."/>
            <person name="Ramirez L."/>
            <person name="Alfaro M."/>
            <person name="Sun H."/>
            <person name="Tritt A."/>
            <person name="Yoshinaga Y."/>
            <person name="Zwiers L.-H."/>
            <person name="Turgeon B."/>
            <person name="Goodwin S."/>
            <person name="Spatafora J."/>
            <person name="Crous P."/>
            <person name="Grigoriev I."/>
        </authorList>
    </citation>
    <scope>NUCLEOTIDE SEQUENCE</scope>
    <source>
        <strain evidence="1">CBS 115976</strain>
    </source>
</reference>
<dbReference type="EMBL" id="MU004244">
    <property type="protein sequence ID" value="KAF2663955.1"/>
    <property type="molecule type" value="Genomic_DNA"/>
</dbReference>
<accession>A0A6A6TV56</accession>
<dbReference type="GO" id="GO:0030246">
    <property type="term" value="F:carbohydrate binding"/>
    <property type="evidence" value="ECO:0007669"/>
    <property type="project" value="UniProtKB-KW"/>
</dbReference>
<keyword evidence="2" id="KW-1185">Reference proteome</keyword>
<dbReference type="SUPFAM" id="SSF89372">
    <property type="entry name" value="Fucose-specific lectin"/>
    <property type="match status" value="1"/>
</dbReference>
<organism evidence="1 2">
    <name type="scientific">Microthyrium microscopicum</name>
    <dbReference type="NCBI Taxonomy" id="703497"/>
    <lineage>
        <taxon>Eukaryota</taxon>
        <taxon>Fungi</taxon>
        <taxon>Dikarya</taxon>
        <taxon>Ascomycota</taxon>
        <taxon>Pezizomycotina</taxon>
        <taxon>Dothideomycetes</taxon>
        <taxon>Dothideomycetes incertae sedis</taxon>
        <taxon>Microthyriales</taxon>
        <taxon>Microthyriaceae</taxon>
        <taxon>Microthyrium</taxon>
    </lineage>
</organism>
<dbReference type="OrthoDB" id="640249at2759"/>
<dbReference type="AlphaFoldDB" id="A0A6A6TV56"/>
<keyword evidence="1" id="KW-0430">Lectin</keyword>
<dbReference type="Gene3D" id="2.120.10.70">
    <property type="entry name" value="Fucose-specific lectin"/>
    <property type="match status" value="2"/>
</dbReference>
<dbReference type="Gene3D" id="3.90.70.10">
    <property type="entry name" value="Cysteine proteinases"/>
    <property type="match status" value="1"/>
</dbReference>
<dbReference type="SUPFAM" id="SSF54001">
    <property type="entry name" value="Cysteine proteinases"/>
    <property type="match status" value="1"/>
</dbReference>
<sequence length="719" mass="80231">MSPNHWDTGYIPDTFDPRDLPYYFRGTDLDLQNFNGIHNHVILYEKYPSFFEPIYDQANTKSSVANAVAAAVRFLAWKTGQTDEALLDPSRLFIYYNARAILALKKLHALKAFAPTWPCEVEDTGCCIRDALKSLKMFGSASEAAWPWVENMGLKPGSPVAGNSLQSFTVGLNDCPLDRAYAEGEAITQTIKFEYCRLDPDHHPAISSALNDTDKWTIGSLTLNRLKQCLVEGYPVIFALSNYFDHPWESDDVSRSRELEGKPPWLKKLLGDDQGPPVDSSGRAIALSSHAVLAVGFNDETKGVLVQNSRGNLNCSHFWIPYDYIISYWASSDFWTIRPTNSMLQRDPAWATLRTKHTSFTSPSGWTTLFRDIDGKVASVATNTTCPVICRTTNRSDIFWITSNGSVEGVYNNGDIWCRYQGEGPGNAAEGAIAAISRTPTKMEVFWIGPRGSVEGMYLQEQGWKCCRFSDEGTVERGSGITALSRDNDLSEFWYVRTDGGIQGVFWDKSSGKGKWENYELAGGHSTTKQSALAACSWDENHMAVFWIAMDGSIMFREYNSLNQGWMASSPTRIGQASCAALQSRVTVVTRSPGNYELFFISPAGVVQHWSKNSDTKWEGRQLDKERLARVDSDIKAISTANDRLQVLWVGNNNSLVLSNVHEYRPLEPKLHPLLAQPGQVKPGSPLALFCRKTDADDDLHVSFTTHEGIMVIMKKSNE</sequence>
<evidence type="ECO:0000313" key="1">
    <source>
        <dbReference type="EMBL" id="KAF2663955.1"/>
    </source>
</evidence>
<evidence type="ECO:0000313" key="2">
    <source>
        <dbReference type="Proteomes" id="UP000799302"/>
    </source>
</evidence>
<dbReference type="InterPro" id="IPR038765">
    <property type="entry name" value="Papain-like_cys_pep_sf"/>
</dbReference>
<gene>
    <name evidence="1" type="ORF">BT63DRAFT_461071</name>
</gene>
<dbReference type="Proteomes" id="UP000799302">
    <property type="component" value="Unassembled WGS sequence"/>
</dbReference>